<keyword evidence="3" id="KW-1185">Reference proteome</keyword>
<dbReference type="InterPro" id="IPR012347">
    <property type="entry name" value="Ferritin-like"/>
</dbReference>
<dbReference type="Gene3D" id="1.20.1260.10">
    <property type="match status" value="1"/>
</dbReference>
<protein>
    <recommendedName>
        <fullName evidence="1">DUF305 domain-containing protein</fullName>
    </recommendedName>
</protein>
<dbReference type="InterPro" id="IPR005183">
    <property type="entry name" value="DUF305_CopM-like"/>
</dbReference>
<accession>A0A1W1URK9</accession>
<dbReference type="OrthoDB" id="8603558at2"/>
<name>A0A1W1URK9_9BACT</name>
<gene>
    <name evidence="2" type="ORF">SAMN00120144_0758</name>
</gene>
<evidence type="ECO:0000259" key="1">
    <source>
        <dbReference type="Pfam" id="PF03713"/>
    </source>
</evidence>
<organism evidence="2 3">
    <name type="scientific">Hymenobacter roseosalivarius DSM 11622</name>
    <dbReference type="NCBI Taxonomy" id="645990"/>
    <lineage>
        <taxon>Bacteria</taxon>
        <taxon>Pseudomonadati</taxon>
        <taxon>Bacteroidota</taxon>
        <taxon>Cytophagia</taxon>
        <taxon>Cytophagales</taxon>
        <taxon>Hymenobacteraceae</taxon>
        <taxon>Hymenobacter</taxon>
    </lineage>
</organism>
<dbReference type="Proteomes" id="UP000192266">
    <property type="component" value="Unassembled WGS sequence"/>
</dbReference>
<evidence type="ECO:0000313" key="3">
    <source>
        <dbReference type="Proteomes" id="UP000192266"/>
    </source>
</evidence>
<feature type="domain" description="DUF305" evidence="1">
    <location>
        <begin position="1"/>
        <end position="40"/>
    </location>
</feature>
<evidence type="ECO:0000313" key="2">
    <source>
        <dbReference type="EMBL" id="SMB83673.1"/>
    </source>
</evidence>
<proteinExistence type="predicted"/>
<sequence length="46" mass="5116">MINHHQAAIGNSNALLKYGRETVTKALAEQIIADQKVELRYCRSGC</sequence>
<dbReference type="AlphaFoldDB" id="A0A1W1URK9"/>
<dbReference type="EMBL" id="FWWW01000039">
    <property type="protein sequence ID" value="SMB83673.1"/>
    <property type="molecule type" value="Genomic_DNA"/>
</dbReference>
<reference evidence="2 3" key="1">
    <citation type="submission" date="2017-04" db="EMBL/GenBank/DDBJ databases">
        <authorList>
            <person name="Afonso C.L."/>
            <person name="Miller P.J."/>
            <person name="Scott M.A."/>
            <person name="Spackman E."/>
            <person name="Goraichik I."/>
            <person name="Dimitrov K.M."/>
            <person name="Suarez D.L."/>
            <person name="Swayne D.E."/>
        </authorList>
    </citation>
    <scope>NUCLEOTIDE SEQUENCE [LARGE SCALE GENOMIC DNA]</scope>
    <source>
        <strain evidence="2 3">DSM 11622</strain>
    </source>
</reference>
<dbReference type="Pfam" id="PF03713">
    <property type="entry name" value="DUF305"/>
    <property type="match status" value="1"/>
</dbReference>